<proteinExistence type="predicted"/>
<gene>
    <name evidence="8" type="primary">mftC_12</name>
    <name evidence="8" type="ORF">SDC9_72782</name>
</gene>
<dbReference type="InterPro" id="IPR058240">
    <property type="entry name" value="rSAM_sf"/>
</dbReference>
<evidence type="ECO:0000256" key="6">
    <source>
        <dbReference type="ARBA" id="ARBA00023014"/>
    </source>
</evidence>
<evidence type="ECO:0000256" key="3">
    <source>
        <dbReference type="ARBA" id="ARBA00022691"/>
    </source>
</evidence>
<evidence type="ECO:0000256" key="5">
    <source>
        <dbReference type="ARBA" id="ARBA00023004"/>
    </source>
</evidence>
<dbReference type="PANTHER" id="PTHR11228:SF34">
    <property type="entry name" value="TUNGSTEN-CONTAINING ALDEHYDE FERREDOXIN OXIDOREDUCTASE COFACTOR MODIFYING PROTEIN"/>
    <property type="match status" value="1"/>
</dbReference>
<dbReference type="SUPFAM" id="SSF102114">
    <property type="entry name" value="Radical SAM enzymes"/>
    <property type="match status" value="1"/>
</dbReference>
<dbReference type="GO" id="GO:0016740">
    <property type="term" value="F:transferase activity"/>
    <property type="evidence" value="ECO:0007669"/>
    <property type="project" value="UniProtKB-KW"/>
</dbReference>
<dbReference type="CDD" id="cd21123">
    <property type="entry name" value="SPASM_MftC-like"/>
    <property type="match status" value="1"/>
</dbReference>
<dbReference type="SFLD" id="SFLDG01067">
    <property type="entry name" value="SPASM/twitch_domain_containing"/>
    <property type="match status" value="1"/>
</dbReference>
<dbReference type="InterPro" id="IPR007197">
    <property type="entry name" value="rSAM"/>
</dbReference>
<organism evidence="8">
    <name type="scientific">bioreactor metagenome</name>
    <dbReference type="NCBI Taxonomy" id="1076179"/>
    <lineage>
        <taxon>unclassified sequences</taxon>
        <taxon>metagenomes</taxon>
        <taxon>ecological metagenomes</taxon>
    </lineage>
</organism>
<evidence type="ECO:0000313" key="8">
    <source>
        <dbReference type="EMBL" id="MPM26281.1"/>
    </source>
</evidence>
<dbReference type="SFLD" id="SFLDS00029">
    <property type="entry name" value="Radical_SAM"/>
    <property type="match status" value="1"/>
</dbReference>
<dbReference type="InterPro" id="IPR017200">
    <property type="entry name" value="PqqE-like"/>
</dbReference>
<reference evidence="8" key="1">
    <citation type="submission" date="2019-08" db="EMBL/GenBank/DDBJ databases">
        <authorList>
            <person name="Kucharzyk K."/>
            <person name="Murdoch R.W."/>
            <person name="Higgins S."/>
            <person name="Loffler F."/>
        </authorList>
    </citation>
    <scope>NUCLEOTIDE SEQUENCE</scope>
</reference>
<dbReference type="SFLD" id="SFLDG01386">
    <property type="entry name" value="main_SPASM_domain-containing"/>
    <property type="match status" value="1"/>
</dbReference>
<keyword evidence="4" id="KW-0479">Metal-binding</keyword>
<keyword evidence="6" id="KW-0411">Iron-sulfur</keyword>
<dbReference type="Gene3D" id="3.20.20.70">
    <property type="entry name" value="Aldolase class I"/>
    <property type="match status" value="1"/>
</dbReference>
<evidence type="ECO:0000256" key="2">
    <source>
        <dbReference type="ARBA" id="ARBA00022485"/>
    </source>
</evidence>
<dbReference type="GO" id="GO:0051539">
    <property type="term" value="F:4 iron, 4 sulfur cluster binding"/>
    <property type="evidence" value="ECO:0007669"/>
    <property type="project" value="UniProtKB-KW"/>
</dbReference>
<keyword evidence="5" id="KW-0408">Iron</keyword>
<keyword evidence="2" id="KW-0004">4Fe-4S</keyword>
<dbReference type="GO" id="GO:0046872">
    <property type="term" value="F:metal ion binding"/>
    <property type="evidence" value="ECO:0007669"/>
    <property type="project" value="UniProtKB-KW"/>
</dbReference>
<dbReference type="Pfam" id="PF04055">
    <property type="entry name" value="Radical_SAM"/>
    <property type="match status" value="1"/>
</dbReference>
<dbReference type="InterPro" id="IPR050377">
    <property type="entry name" value="Radical_SAM_PqqE_MftC-like"/>
</dbReference>
<dbReference type="EC" id="2.-.-.-" evidence="8"/>
<dbReference type="PROSITE" id="PS51918">
    <property type="entry name" value="RADICAL_SAM"/>
    <property type="match status" value="1"/>
</dbReference>
<sequence length="399" mass="43286">MSMHTAAHPGVVRTLHHDAGERPHVLVWEVTRACQLACRHCRADAFPRPDPRQLTTAEGKALLDDFAAYGTPRPIVILSGGDAFERPDLEELIAYGTSIGLPIALSPSVTPLLTDERLASVRRAGVKAFSLSLDGATAATHDAFRGIDGTFDATVEAAKLVVRHGFRFQVNTTICRNNLHELPEIVRTVMDMGAHLWYLLFLVPMGRGSDLEGLSPAEMEDVMHWLHDISDRIAIKTTEGQTYRRVAIQRDDALEAGLPLPATGPLHARLMERTVELLGAGGDRRPPRPAIGVNSGNGFAFIDHIGDVYPSGFLPFDCGNVRDRPFHKIYAEAPMMQALRRPSEYAGKCGVCEFNWICGGSRARAYAMLGDPLASDPTCAYAPAAWTGEADAGTAAGQE</sequence>
<accession>A0A644YEH5</accession>
<dbReference type="InterPro" id="IPR006638">
    <property type="entry name" value="Elp3/MiaA/NifB-like_rSAM"/>
</dbReference>
<dbReference type="SMART" id="SM00729">
    <property type="entry name" value="Elp3"/>
    <property type="match status" value="1"/>
</dbReference>
<name>A0A644YEH5_9ZZZZ</name>
<dbReference type="NCBIfam" id="TIGR04053">
    <property type="entry name" value="TIGR04053 family radical SAM/SPASM domain-containing protein"/>
    <property type="match status" value="1"/>
</dbReference>
<evidence type="ECO:0000256" key="4">
    <source>
        <dbReference type="ARBA" id="ARBA00022723"/>
    </source>
</evidence>
<dbReference type="CDD" id="cd01335">
    <property type="entry name" value="Radical_SAM"/>
    <property type="match status" value="1"/>
</dbReference>
<dbReference type="InterPro" id="IPR013785">
    <property type="entry name" value="Aldolase_TIM"/>
</dbReference>
<dbReference type="AlphaFoldDB" id="A0A644YEH5"/>
<dbReference type="EMBL" id="VSSQ01004696">
    <property type="protein sequence ID" value="MPM26281.1"/>
    <property type="molecule type" value="Genomic_DNA"/>
</dbReference>
<keyword evidence="8" id="KW-0808">Transferase</keyword>
<keyword evidence="3" id="KW-0949">S-adenosyl-L-methionine</keyword>
<dbReference type="PIRSF" id="PIRSF037420">
    <property type="entry name" value="PQQ_syn_pqqE"/>
    <property type="match status" value="1"/>
</dbReference>
<feature type="domain" description="Radical SAM core" evidence="7">
    <location>
        <begin position="20"/>
        <end position="232"/>
    </location>
</feature>
<evidence type="ECO:0000259" key="7">
    <source>
        <dbReference type="PROSITE" id="PS51918"/>
    </source>
</evidence>
<dbReference type="PANTHER" id="PTHR11228">
    <property type="entry name" value="RADICAL SAM DOMAIN PROTEIN"/>
    <property type="match status" value="1"/>
</dbReference>
<comment type="caution">
    <text evidence="8">The sequence shown here is derived from an EMBL/GenBank/DDBJ whole genome shotgun (WGS) entry which is preliminary data.</text>
</comment>
<protein>
    <submittedName>
        <fullName evidence="8">Putative mycofactocin radical SAM maturase MftC</fullName>
        <ecNumber evidence="8">2.-.-.-</ecNumber>
    </submittedName>
</protein>
<comment type="cofactor">
    <cofactor evidence="1">
        <name>[4Fe-4S] cluster</name>
        <dbReference type="ChEBI" id="CHEBI:49883"/>
    </cofactor>
</comment>
<evidence type="ECO:0000256" key="1">
    <source>
        <dbReference type="ARBA" id="ARBA00001966"/>
    </source>
</evidence>